<keyword evidence="1" id="KW-0472">Membrane</keyword>
<organism evidence="2 3">
    <name type="scientific">Limnobacter parvus</name>
    <dbReference type="NCBI Taxonomy" id="2939690"/>
    <lineage>
        <taxon>Bacteria</taxon>
        <taxon>Pseudomonadati</taxon>
        <taxon>Pseudomonadota</taxon>
        <taxon>Betaproteobacteria</taxon>
        <taxon>Burkholderiales</taxon>
        <taxon>Burkholderiaceae</taxon>
        <taxon>Limnobacter</taxon>
    </lineage>
</organism>
<proteinExistence type="predicted"/>
<feature type="transmembrane region" description="Helical" evidence="1">
    <location>
        <begin position="89"/>
        <end position="110"/>
    </location>
</feature>
<accession>A0ABT1XK83</accession>
<feature type="transmembrane region" description="Helical" evidence="1">
    <location>
        <begin position="158"/>
        <end position="177"/>
    </location>
</feature>
<dbReference type="InterPro" id="IPR009495">
    <property type="entry name" value="NrsF"/>
</dbReference>
<feature type="transmembrane region" description="Helical" evidence="1">
    <location>
        <begin position="59"/>
        <end position="77"/>
    </location>
</feature>
<sequence>MKTNELIAMLSTQAGPAPKISLASRLIPAGIAGGLLAAAMVLSVLGLIPSEMFSEPGPWIKIAYAGTLAFGAAWLLARLGRPGASGKQATTALVGAVSIMGLAGAASYFATPEVERMEALMGHSWLVCPWAILGLSLPVMVGSFWAMKGFAPTRLISAGMACGLFSGAVAAVAYALACTEPAAPFIAIWYTLGIALCGAVGAFLGPRLLNW</sequence>
<keyword evidence="1" id="KW-1133">Transmembrane helix</keyword>
<protein>
    <submittedName>
        <fullName evidence="2">DUF1109 domain-containing protein</fullName>
    </submittedName>
</protein>
<reference evidence="2" key="1">
    <citation type="submission" date="2022-07" db="EMBL/GenBank/DDBJ databases">
        <authorList>
            <person name="Xamxidin M."/>
        </authorList>
    </citation>
    <scope>NUCLEOTIDE SEQUENCE</scope>
    <source>
        <strain evidence="2">YS8-69</strain>
    </source>
</reference>
<feature type="transmembrane region" description="Helical" evidence="1">
    <location>
        <begin position="122"/>
        <end position="146"/>
    </location>
</feature>
<evidence type="ECO:0000313" key="2">
    <source>
        <dbReference type="EMBL" id="MCR2747705.1"/>
    </source>
</evidence>
<feature type="transmembrane region" description="Helical" evidence="1">
    <location>
        <begin position="26"/>
        <end position="47"/>
    </location>
</feature>
<dbReference type="Proteomes" id="UP001165267">
    <property type="component" value="Unassembled WGS sequence"/>
</dbReference>
<name>A0ABT1XK83_9BURK</name>
<evidence type="ECO:0000256" key="1">
    <source>
        <dbReference type="SAM" id="Phobius"/>
    </source>
</evidence>
<dbReference type="RefSeq" id="WP_257512927.1">
    <property type="nucleotide sequence ID" value="NZ_JANKHG010000027.1"/>
</dbReference>
<comment type="caution">
    <text evidence="2">The sequence shown here is derived from an EMBL/GenBank/DDBJ whole genome shotgun (WGS) entry which is preliminary data.</text>
</comment>
<feature type="transmembrane region" description="Helical" evidence="1">
    <location>
        <begin position="183"/>
        <end position="205"/>
    </location>
</feature>
<keyword evidence="3" id="KW-1185">Reference proteome</keyword>
<gene>
    <name evidence="2" type="ORF">NSP04_13725</name>
</gene>
<dbReference type="EMBL" id="JANKHG010000027">
    <property type="protein sequence ID" value="MCR2747705.1"/>
    <property type="molecule type" value="Genomic_DNA"/>
</dbReference>
<evidence type="ECO:0000313" key="3">
    <source>
        <dbReference type="Proteomes" id="UP001165267"/>
    </source>
</evidence>
<dbReference type="Pfam" id="PF06532">
    <property type="entry name" value="NrsF"/>
    <property type="match status" value="1"/>
</dbReference>
<keyword evidence="1" id="KW-0812">Transmembrane</keyword>